<gene>
    <name evidence="7" type="ORF">HA335_05125</name>
</gene>
<dbReference type="RefSeq" id="WP_010870691.1">
    <property type="nucleotide sequence ID" value="NC_000909.1"/>
</dbReference>
<evidence type="ECO:0000313" key="8">
    <source>
        <dbReference type="Proteomes" id="UP000645676"/>
    </source>
</evidence>
<dbReference type="SMR" id="A0A832SW44"/>
<feature type="transmembrane region" description="Helical" evidence="6">
    <location>
        <begin position="195"/>
        <end position="218"/>
    </location>
</feature>
<sequence>MRFEEFKYVRKGVIVGLLIMLLYIIWPFIDVLAYSCAFAYMALPVYNILRKKFNKTISAGLAISIYILPIMTITIYALLTFMEIILSFNTKSIEPYINEILSIYNSFMLERIINNEQIIAKYIDEFIKYLVSQFSGKIIDVGYLIVKVIMVLFLTFYFLRDGDKAKNLIISFVPDEYKEKMRIYLSYLHDSYKNLFISCVSLSIIITILSYIGYLILGVPYAELFAIITGIFALLPILGGWMVYISIAIYFFLIHDYTKAVFMFIYGELFLSIAPDFVIRPYLVKKEVDIHPVLVVIAFLMAPLSLGLSGFAIGPLVVGALNAFYLAKYRDKKI</sequence>
<comment type="caution">
    <text evidence="7">The sequence shown here is derived from an EMBL/GenBank/DDBJ whole genome shotgun (WGS) entry which is preliminary data.</text>
</comment>
<keyword evidence="3 6" id="KW-0812">Transmembrane</keyword>
<evidence type="ECO:0000256" key="4">
    <source>
        <dbReference type="ARBA" id="ARBA00022989"/>
    </source>
</evidence>
<comment type="similarity">
    <text evidence="2">Belongs to the autoinducer-2 exporter (AI-2E) (TC 2.A.86) family.</text>
</comment>
<dbReference type="EMBL" id="DUJR01000027">
    <property type="protein sequence ID" value="HII59934.1"/>
    <property type="molecule type" value="Genomic_DNA"/>
</dbReference>
<dbReference type="AlphaFoldDB" id="A0A832SW44"/>
<dbReference type="GO" id="GO:0016020">
    <property type="term" value="C:membrane"/>
    <property type="evidence" value="ECO:0007669"/>
    <property type="project" value="UniProtKB-SubCell"/>
</dbReference>
<organism evidence="7 8">
    <name type="scientific">Methanocaldococcus jannaschii</name>
    <dbReference type="NCBI Taxonomy" id="2190"/>
    <lineage>
        <taxon>Archaea</taxon>
        <taxon>Methanobacteriati</taxon>
        <taxon>Methanobacteriota</taxon>
        <taxon>Methanomada group</taxon>
        <taxon>Methanococci</taxon>
        <taxon>Methanococcales</taxon>
        <taxon>Methanocaldococcaceae</taxon>
        <taxon>Methanocaldococcus</taxon>
    </lineage>
</organism>
<dbReference type="Proteomes" id="UP000645676">
    <property type="component" value="Unassembled WGS sequence"/>
</dbReference>
<dbReference type="Pfam" id="PF01594">
    <property type="entry name" value="AI-2E_transport"/>
    <property type="match status" value="1"/>
</dbReference>
<dbReference type="PANTHER" id="PTHR21716:SF71">
    <property type="entry name" value="TRANSPORT PROTEIN MJ1177-RELATED"/>
    <property type="match status" value="1"/>
</dbReference>
<dbReference type="InterPro" id="IPR002549">
    <property type="entry name" value="AI-2E-like"/>
</dbReference>
<feature type="transmembrane region" description="Helical" evidence="6">
    <location>
        <begin position="224"/>
        <end position="253"/>
    </location>
</feature>
<proteinExistence type="inferred from homology"/>
<evidence type="ECO:0000256" key="5">
    <source>
        <dbReference type="ARBA" id="ARBA00023136"/>
    </source>
</evidence>
<name>A0A832SW44_9EURY</name>
<evidence type="ECO:0000256" key="6">
    <source>
        <dbReference type="SAM" id="Phobius"/>
    </source>
</evidence>
<protein>
    <submittedName>
        <fullName evidence="7">AI-2E family transporter</fullName>
    </submittedName>
</protein>
<dbReference type="OMA" id="WILLPFY"/>
<feature type="transmembrane region" description="Helical" evidence="6">
    <location>
        <begin position="141"/>
        <end position="159"/>
    </location>
</feature>
<dbReference type="PANTHER" id="PTHR21716">
    <property type="entry name" value="TRANSMEMBRANE PROTEIN"/>
    <property type="match status" value="1"/>
</dbReference>
<feature type="transmembrane region" description="Helical" evidence="6">
    <location>
        <begin position="294"/>
        <end position="327"/>
    </location>
</feature>
<feature type="transmembrane region" description="Helical" evidence="6">
    <location>
        <begin position="9"/>
        <end position="26"/>
    </location>
</feature>
<keyword evidence="5 6" id="KW-0472">Membrane</keyword>
<comment type="subcellular location">
    <subcellularLocation>
        <location evidence="1">Membrane</location>
        <topology evidence="1">Multi-pass membrane protein</topology>
    </subcellularLocation>
</comment>
<feature type="transmembrane region" description="Helical" evidence="6">
    <location>
        <begin position="32"/>
        <end position="49"/>
    </location>
</feature>
<feature type="transmembrane region" description="Helical" evidence="6">
    <location>
        <begin position="260"/>
        <end position="282"/>
    </location>
</feature>
<evidence type="ECO:0000313" key="7">
    <source>
        <dbReference type="EMBL" id="HII59934.1"/>
    </source>
</evidence>
<reference evidence="7" key="1">
    <citation type="journal article" date="2020" name="bioRxiv">
        <title>A rank-normalized archaeal taxonomy based on genome phylogeny resolves widespread incomplete and uneven classifications.</title>
        <authorList>
            <person name="Rinke C."/>
            <person name="Chuvochina M."/>
            <person name="Mussig A.J."/>
            <person name="Chaumeil P.-A."/>
            <person name="Waite D.W."/>
            <person name="Whitman W.B."/>
            <person name="Parks D.H."/>
            <person name="Hugenholtz P."/>
        </authorList>
    </citation>
    <scope>NUCLEOTIDE SEQUENCE</scope>
    <source>
        <strain evidence="7">UBA8849</strain>
    </source>
</reference>
<feature type="transmembrane region" description="Helical" evidence="6">
    <location>
        <begin position="61"/>
        <end position="86"/>
    </location>
</feature>
<evidence type="ECO:0000256" key="3">
    <source>
        <dbReference type="ARBA" id="ARBA00022692"/>
    </source>
</evidence>
<evidence type="ECO:0000256" key="1">
    <source>
        <dbReference type="ARBA" id="ARBA00004141"/>
    </source>
</evidence>
<evidence type="ECO:0000256" key="2">
    <source>
        <dbReference type="ARBA" id="ARBA00009773"/>
    </source>
</evidence>
<keyword evidence="4 6" id="KW-1133">Transmembrane helix</keyword>
<accession>A0A832SW44</accession>